<reference evidence="2" key="1">
    <citation type="submission" date="2016-10" db="EMBL/GenBank/DDBJ databases">
        <authorList>
            <person name="Varghese N."/>
            <person name="Submissions S."/>
        </authorList>
    </citation>
    <scope>NUCLEOTIDE SEQUENCE [LARGE SCALE GENOMIC DNA]</scope>
    <source>
        <strain evidence="2">JCM 15604</strain>
    </source>
</reference>
<evidence type="ECO:0000313" key="2">
    <source>
        <dbReference type="Proteomes" id="UP000182025"/>
    </source>
</evidence>
<accession>A0A1I5WWX3</accession>
<proteinExistence type="predicted"/>
<gene>
    <name evidence="1" type="ORF">SAMN05216177_109217</name>
</gene>
<evidence type="ECO:0000313" key="1">
    <source>
        <dbReference type="EMBL" id="SFQ24253.1"/>
    </source>
</evidence>
<sequence length="32" mass="3486">MTQNTSPVRPKPITFIIGGLPCLSTSFEHDTP</sequence>
<keyword evidence="2" id="KW-1185">Reference proteome</keyword>
<dbReference type="EMBL" id="FOXK01000009">
    <property type="protein sequence ID" value="SFQ24253.1"/>
    <property type="molecule type" value="Genomic_DNA"/>
</dbReference>
<dbReference type="AlphaFoldDB" id="A0A1I5WWX3"/>
<protein>
    <submittedName>
        <fullName evidence="1">Uncharacterized protein</fullName>
    </submittedName>
</protein>
<name>A0A1I5WWX3_9GAMM</name>
<organism evidence="1 2">
    <name type="scientific">Ectopseudomonas toyotomiensis</name>
    <dbReference type="NCBI Taxonomy" id="554344"/>
    <lineage>
        <taxon>Bacteria</taxon>
        <taxon>Pseudomonadati</taxon>
        <taxon>Pseudomonadota</taxon>
        <taxon>Gammaproteobacteria</taxon>
        <taxon>Pseudomonadales</taxon>
        <taxon>Pseudomonadaceae</taxon>
        <taxon>Ectopseudomonas</taxon>
    </lineage>
</organism>
<dbReference type="Proteomes" id="UP000182025">
    <property type="component" value="Unassembled WGS sequence"/>
</dbReference>